<keyword evidence="5 7" id="KW-0378">Hydrolase</keyword>
<evidence type="ECO:0000256" key="1">
    <source>
        <dbReference type="ARBA" id="ARBA00022722"/>
    </source>
</evidence>
<evidence type="ECO:0000256" key="6">
    <source>
        <dbReference type="ARBA" id="ARBA00023204"/>
    </source>
</evidence>
<protein>
    <submittedName>
        <fullName evidence="7">UV DNA damage endonuclease</fullName>
        <ecNumber evidence="7">3.-.-.-</ecNumber>
    </submittedName>
</protein>
<dbReference type="PANTHER" id="PTHR31290">
    <property type="entry name" value="UV-DAMAGE ENDONUCLEASE"/>
    <property type="match status" value="1"/>
</dbReference>
<dbReference type="GO" id="GO:0009411">
    <property type="term" value="P:response to UV"/>
    <property type="evidence" value="ECO:0007669"/>
    <property type="project" value="InterPro"/>
</dbReference>
<dbReference type="SUPFAM" id="SSF51658">
    <property type="entry name" value="Xylose isomerase-like"/>
    <property type="match status" value="1"/>
</dbReference>
<comment type="caution">
    <text evidence="7">The sequence shown here is derived from an EMBL/GenBank/DDBJ whole genome shotgun (WGS) entry which is preliminary data.</text>
</comment>
<dbReference type="AlphaFoldDB" id="A0A1V4SPM5"/>
<keyword evidence="4" id="KW-0228">DNA excision</keyword>
<dbReference type="GO" id="GO:0004519">
    <property type="term" value="F:endonuclease activity"/>
    <property type="evidence" value="ECO:0007669"/>
    <property type="project" value="UniProtKB-KW"/>
</dbReference>
<dbReference type="GO" id="GO:0006289">
    <property type="term" value="P:nucleotide-excision repair"/>
    <property type="evidence" value="ECO:0007669"/>
    <property type="project" value="InterPro"/>
</dbReference>
<name>A0A1V4SPM5_RUMHU</name>
<evidence type="ECO:0000313" key="8">
    <source>
        <dbReference type="Proteomes" id="UP000191554"/>
    </source>
</evidence>
<dbReference type="GO" id="GO:0016787">
    <property type="term" value="F:hydrolase activity"/>
    <property type="evidence" value="ECO:0007669"/>
    <property type="project" value="UniProtKB-KW"/>
</dbReference>
<keyword evidence="1" id="KW-0540">Nuclease</keyword>
<dbReference type="InterPro" id="IPR004601">
    <property type="entry name" value="UvdE"/>
</dbReference>
<dbReference type="PANTHER" id="PTHR31290:SF5">
    <property type="entry name" value="UV-DAMAGE ENDONUCLEASE"/>
    <property type="match status" value="1"/>
</dbReference>
<dbReference type="RefSeq" id="WP_080063263.1">
    <property type="nucleotide sequence ID" value="NZ_MZGX01000004.1"/>
</dbReference>
<evidence type="ECO:0000256" key="3">
    <source>
        <dbReference type="ARBA" id="ARBA00022763"/>
    </source>
</evidence>
<organism evidence="7 8">
    <name type="scientific">Ruminiclostridium hungatei</name>
    <name type="common">Clostridium hungatei</name>
    <dbReference type="NCBI Taxonomy" id="48256"/>
    <lineage>
        <taxon>Bacteria</taxon>
        <taxon>Bacillati</taxon>
        <taxon>Bacillota</taxon>
        <taxon>Clostridia</taxon>
        <taxon>Eubacteriales</taxon>
        <taxon>Oscillospiraceae</taxon>
        <taxon>Ruminiclostridium</taxon>
    </lineage>
</organism>
<dbReference type="Proteomes" id="UP000191554">
    <property type="component" value="Unassembled WGS sequence"/>
</dbReference>
<dbReference type="NCBIfam" id="TIGR00629">
    <property type="entry name" value="uvde"/>
    <property type="match status" value="1"/>
</dbReference>
<dbReference type="EMBL" id="MZGX01000004">
    <property type="protein sequence ID" value="OPX45425.1"/>
    <property type="molecule type" value="Genomic_DNA"/>
</dbReference>
<sequence length="320" mass="37068">MNFRLGYVAMTLSLENCSPSGTVTYAVYSRLKDESARKIRLERVARQNLENTLRILKYNRALNIKVYRLTSKIIPLATHSELAGWDYCRQFERELRQLGDYIKENDFRISAHPDHFTILNPVKAEVLKASINDLDYHVKLFEAMGLEDYRYKLVLHVGGLYGDKYGSLERFKENYEKLPLRIKGRIIVENDDKCFTASDVLKLCREIGTPMVLDVHHHICANNGERLSELLPGIFDTWSGEPFPPKIHFSSPKSPKEFRSHADYIEYDGFMDFLHLAKKLGRDMDIMLEAKMKDKALLELSQRLNSEKGLVRLDNATFTI</sequence>
<keyword evidence="8" id="KW-1185">Reference proteome</keyword>
<keyword evidence="6" id="KW-0234">DNA repair</keyword>
<dbReference type="OrthoDB" id="9782576at2"/>
<dbReference type="EC" id="3.-.-.-" evidence="7"/>
<accession>A0A1V4SPM5</accession>
<dbReference type="Pfam" id="PF03851">
    <property type="entry name" value="UvdE"/>
    <property type="match status" value="1"/>
</dbReference>
<proteinExistence type="predicted"/>
<evidence type="ECO:0000256" key="2">
    <source>
        <dbReference type="ARBA" id="ARBA00022759"/>
    </source>
</evidence>
<dbReference type="InterPro" id="IPR036237">
    <property type="entry name" value="Xyl_isomerase-like_sf"/>
</dbReference>
<evidence type="ECO:0000256" key="5">
    <source>
        <dbReference type="ARBA" id="ARBA00022801"/>
    </source>
</evidence>
<keyword evidence="3" id="KW-0227">DNA damage</keyword>
<evidence type="ECO:0000256" key="4">
    <source>
        <dbReference type="ARBA" id="ARBA00022769"/>
    </source>
</evidence>
<dbReference type="STRING" id="48256.CLHUN_07950"/>
<dbReference type="Gene3D" id="3.20.20.150">
    <property type="entry name" value="Divalent-metal-dependent TIM barrel enzymes"/>
    <property type="match status" value="1"/>
</dbReference>
<keyword evidence="2 7" id="KW-0255">Endonuclease</keyword>
<reference evidence="7 8" key="1">
    <citation type="submission" date="2017-03" db="EMBL/GenBank/DDBJ databases">
        <title>Genome sequence of Clostridium hungatei DSM 14427.</title>
        <authorList>
            <person name="Poehlein A."/>
            <person name="Daniel R."/>
        </authorList>
    </citation>
    <scope>NUCLEOTIDE SEQUENCE [LARGE SCALE GENOMIC DNA]</scope>
    <source>
        <strain evidence="7 8">DSM 14427</strain>
    </source>
</reference>
<evidence type="ECO:0000313" key="7">
    <source>
        <dbReference type="EMBL" id="OPX45425.1"/>
    </source>
</evidence>
<gene>
    <name evidence="7" type="primary">uvsE</name>
    <name evidence="7" type="ORF">CLHUN_07950</name>
</gene>